<dbReference type="EMBL" id="NWUJ01000008">
    <property type="protein sequence ID" value="PFH33853.1"/>
    <property type="molecule type" value="Genomic_DNA"/>
</dbReference>
<dbReference type="RefSeq" id="XP_029217862.1">
    <property type="nucleotide sequence ID" value="XM_029366431.1"/>
</dbReference>
<keyword evidence="2" id="KW-0479">Metal-binding</keyword>
<evidence type="ECO:0000256" key="4">
    <source>
        <dbReference type="ARBA" id="ARBA00023002"/>
    </source>
</evidence>
<dbReference type="KEGG" id="bbes:BESB_080690"/>
<dbReference type="SMART" id="SM00702">
    <property type="entry name" value="P4Hc"/>
    <property type="match status" value="1"/>
</dbReference>
<organism evidence="8 9">
    <name type="scientific">Besnoitia besnoiti</name>
    <name type="common">Apicomplexan protozoan</name>
    <dbReference type="NCBI Taxonomy" id="94643"/>
    <lineage>
        <taxon>Eukaryota</taxon>
        <taxon>Sar</taxon>
        <taxon>Alveolata</taxon>
        <taxon>Apicomplexa</taxon>
        <taxon>Conoidasida</taxon>
        <taxon>Coccidia</taxon>
        <taxon>Eucoccidiorida</taxon>
        <taxon>Eimeriorina</taxon>
        <taxon>Sarcocystidae</taxon>
        <taxon>Besnoitia</taxon>
    </lineage>
</organism>
<proteinExistence type="predicted"/>
<comment type="caution">
    <text evidence="8">The sequence shown here is derived from an EMBL/GenBank/DDBJ whole genome shotgun (WGS) entry which is preliminary data.</text>
</comment>
<name>A0A2A9MDV3_BESBE</name>
<dbReference type="GO" id="GO:0005783">
    <property type="term" value="C:endoplasmic reticulum"/>
    <property type="evidence" value="ECO:0007669"/>
    <property type="project" value="TreeGrafter"/>
</dbReference>
<evidence type="ECO:0000259" key="7">
    <source>
        <dbReference type="PROSITE" id="PS51471"/>
    </source>
</evidence>
<keyword evidence="9" id="KW-1185">Reference proteome</keyword>
<evidence type="ECO:0000256" key="5">
    <source>
        <dbReference type="ARBA" id="ARBA00023004"/>
    </source>
</evidence>
<keyword evidence="4" id="KW-0560">Oxidoreductase</keyword>
<evidence type="ECO:0000313" key="8">
    <source>
        <dbReference type="EMBL" id="PFH33853.1"/>
    </source>
</evidence>
<accession>A0A2A9MDV3</accession>
<feature type="region of interest" description="Disordered" evidence="6">
    <location>
        <begin position="123"/>
        <end position="191"/>
    </location>
</feature>
<dbReference type="InterPro" id="IPR005123">
    <property type="entry name" value="Oxoglu/Fe-dep_dioxygenase_dom"/>
</dbReference>
<dbReference type="Proteomes" id="UP000224006">
    <property type="component" value="Chromosome VII"/>
</dbReference>
<dbReference type="GO" id="GO:0031418">
    <property type="term" value="F:L-ascorbic acid binding"/>
    <property type="evidence" value="ECO:0007669"/>
    <property type="project" value="InterPro"/>
</dbReference>
<dbReference type="GO" id="GO:0004656">
    <property type="term" value="F:procollagen-proline 4-dioxygenase activity"/>
    <property type="evidence" value="ECO:0007669"/>
    <property type="project" value="TreeGrafter"/>
</dbReference>
<sequence>MNALYEFRSRGGRPDNSPAFFRPRSWLFSAATPAGNPLNQKALGVSQPPQNPHSDPTPAGGWYSWFMPPQIPNYPADSMFVNSLEFLPDQSTMHYPGARIVTAASSYASCYAPDEAPLVTVCSSDNDDSPPSLVDAPLDAGGSPSEEDETSFNVQSDDVPEAHDGEASAAPPDDDKPALYPEGKLHSSKQIVHRDGLTGELGHRIVNVLTIHENPGVYLMPNLLTDEDCEHLLQLSEGRWERSKTSTGYVTEEPTAYTSGKSPSRTSWSVPLAIGETMIVENIERVVSAFAGMPVDHLEPLVIVRYEEGQYFRKHHDGGFRPVTVLLYLNDVEAGGETSFDVLGFRVAPVKGAAVMWNNSYPGTSDIDPRLLHAGLPPKKGVKFVVNCFFNKDPIRKQLLEHASN</sequence>
<dbReference type="GeneID" id="40312996"/>
<protein>
    <submittedName>
        <fullName evidence="8">Oxidoreductase, 2OG-Fe(II) oxygenase family protein</fullName>
    </submittedName>
</protein>
<feature type="region of interest" description="Disordered" evidence="6">
    <location>
        <begin position="37"/>
        <end position="57"/>
    </location>
</feature>
<evidence type="ECO:0000256" key="3">
    <source>
        <dbReference type="ARBA" id="ARBA00022964"/>
    </source>
</evidence>
<evidence type="ECO:0000256" key="6">
    <source>
        <dbReference type="SAM" id="MobiDB-lite"/>
    </source>
</evidence>
<feature type="domain" description="Fe2OG dioxygenase" evidence="7">
    <location>
        <begin position="296"/>
        <end position="392"/>
    </location>
</feature>
<dbReference type="PROSITE" id="PS51471">
    <property type="entry name" value="FE2OG_OXY"/>
    <property type="match status" value="1"/>
</dbReference>
<dbReference type="STRING" id="94643.A0A2A9MDV3"/>
<gene>
    <name evidence="8" type="ORF">BESB_080690</name>
</gene>
<keyword evidence="5" id="KW-0408">Iron</keyword>
<evidence type="ECO:0000256" key="1">
    <source>
        <dbReference type="ARBA" id="ARBA00001961"/>
    </source>
</evidence>
<dbReference type="InterPro" id="IPR006620">
    <property type="entry name" value="Pro_4_hyd_alph"/>
</dbReference>
<dbReference type="Gene3D" id="2.60.120.620">
    <property type="entry name" value="q2cbj1_9rhob like domain"/>
    <property type="match status" value="1"/>
</dbReference>
<evidence type="ECO:0000256" key="2">
    <source>
        <dbReference type="ARBA" id="ARBA00022723"/>
    </source>
</evidence>
<reference evidence="8 9" key="1">
    <citation type="submission" date="2017-09" db="EMBL/GenBank/DDBJ databases">
        <title>Genome sequencing of Besnoitia besnoiti strain Bb-Ger1.</title>
        <authorList>
            <person name="Schares G."/>
            <person name="Venepally P."/>
            <person name="Lorenzi H.A."/>
        </authorList>
    </citation>
    <scope>NUCLEOTIDE SEQUENCE [LARGE SCALE GENOMIC DNA]</scope>
    <source>
        <strain evidence="8 9">Bb-Ger1</strain>
    </source>
</reference>
<dbReference type="VEuPathDB" id="ToxoDB:BESB_080690"/>
<keyword evidence="3" id="KW-0223">Dioxygenase</keyword>
<dbReference type="InterPro" id="IPR044862">
    <property type="entry name" value="Pro_4_hyd_alph_FE2OG_OXY"/>
</dbReference>
<dbReference type="AlphaFoldDB" id="A0A2A9MDV3"/>
<dbReference type="PANTHER" id="PTHR10869:SF246">
    <property type="entry name" value="TRANSMEMBRANE PROLYL 4-HYDROXYLASE"/>
    <property type="match status" value="1"/>
</dbReference>
<dbReference type="GO" id="GO:0005506">
    <property type="term" value="F:iron ion binding"/>
    <property type="evidence" value="ECO:0007669"/>
    <property type="project" value="InterPro"/>
</dbReference>
<dbReference type="Pfam" id="PF13640">
    <property type="entry name" value="2OG-FeII_Oxy_3"/>
    <property type="match status" value="1"/>
</dbReference>
<dbReference type="PANTHER" id="PTHR10869">
    <property type="entry name" value="PROLYL 4-HYDROXYLASE ALPHA SUBUNIT"/>
    <property type="match status" value="1"/>
</dbReference>
<evidence type="ECO:0000313" key="9">
    <source>
        <dbReference type="Proteomes" id="UP000224006"/>
    </source>
</evidence>
<dbReference type="OrthoDB" id="329079at2759"/>
<dbReference type="InterPro" id="IPR045054">
    <property type="entry name" value="P4HA-like"/>
</dbReference>
<comment type="cofactor">
    <cofactor evidence="1">
        <name>L-ascorbate</name>
        <dbReference type="ChEBI" id="CHEBI:38290"/>
    </cofactor>
</comment>